<dbReference type="Pfam" id="PF00400">
    <property type="entry name" value="WD40"/>
    <property type="match status" value="6"/>
</dbReference>
<evidence type="ECO:0000259" key="6">
    <source>
        <dbReference type="PROSITE" id="PS51698"/>
    </source>
</evidence>
<proteinExistence type="predicted"/>
<evidence type="ECO:0000256" key="2">
    <source>
        <dbReference type="ARBA" id="ARBA00022574"/>
    </source>
</evidence>
<dbReference type="SUPFAM" id="SSF57850">
    <property type="entry name" value="RING/U-box"/>
    <property type="match status" value="1"/>
</dbReference>
<dbReference type="InterPro" id="IPR001680">
    <property type="entry name" value="WD40_rpt"/>
</dbReference>
<dbReference type="CDD" id="cd16655">
    <property type="entry name" value="RING-Ubox_WDSUB1-like"/>
    <property type="match status" value="1"/>
</dbReference>
<feature type="repeat" description="WD" evidence="4">
    <location>
        <begin position="288"/>
        <end position="319"/>
    </location>
</feature>
<dbReference type="Pfam" id="PF04564">
    <property type="entry name" value="U-box"/>
    <property type="match status" value="1"/>
</dbReference>
<dbReference type="InterPro" id="IPR015943">
    <property type="entry name" value="WD40/YVTN_repeat-like_dom_sf"/>
</dbReference>
<dbReference type="Gene3D" id="3.30.40.10">
    <property type="entry name" value="Zinc/RING finger domain, C3HC4 (zinc finger)"/>
    <property type="match status" value="1"/>
</dbReference>
<feature type="repeat" description="WD" evidence="4">
    <location>
        <begin position="16"/>
        <end position="46"/>
    </location>
</feature>
<dbReference type="KEGG" id="osn:115220848"/>
<evidence type="ECO:0000313" key="7">
    <source>
        <dbReference type="Proteomes" id="UP000515154"/>
    </source>
</evidence>
<feature type="domain" description="SAM" evidence="5">
    <location>
        <begin position="363"/>
        <end position="427"/>
    </location>
</feature>
<accession>A0A7E6FGF4</accession>
<evidence type="ECO:0000256" key="3">
    <source>
        <dbReference type="ARBA" id="ARBA00022737"/>
    </source>
</evidence>
<dbReference type="InterPro" id="IPR011041">
    <property type="entry name" value="Quinoprot_gluc/sorb_DH_b-prop"/>
</dbReference>
<reference evidence="8" key="1">
    <citation type="submission" date="2025-08" db="UniProtKB">
        <authorList>
            <consortium name="RefSeq"/>
        </authorList>
    </citation>
    <scope>IDENTIFICATION</scope>
</reference>
<keyword evidence="2 4" id="KW-0853">WD repeat</keyword>
<dbReference type="Pfam" id="PF07647">
    <property type="entry name" value="SAM_2"/>
    <property type="match status" value="1"/>
</dbReference>
<dbReference type="Gene3D" id="2.130.10.10">
    <property type="entry name" value="YVTN repeat-like/Quinoprotein amine dehydrogenase"/>
    <property type="match status" value="3"/>
</dbReference>
<dbReference type="SUPFAM" id="SSF50952">
    <property type="entry name" value="Soluble quinoprotein glucose dehydrogenase"/>
    <property type="match status" value="1"/>
</dbReference>
<keyword evidence="7" id="KW-1185">Reference proteome</keyword>
<dbReference type="InterPro" id="IPR013761">
    <property type="entry name" value="SAM/pointed_sf"/>
</dbReference>
<dbReference type="Gene3D" id="1.10.150.50">
    <property type="entry name" value="Transcription Factor, Ets-1"/>
    <property type="match status" value="1"/>
</dbReference>
<dbReference type="PANTHER" id="PTHR46573:SF1">
    <property type="entry name" value="WD REPEAT, SAM AND U-BOX DOMAIN-CONTAINING PROTEIN 1"/>
    <property type="match status" value="1"/>
</dbReference>
<evidence type="ECO:0000259" key="5">
    <source>
        <dbReference type="PROSITE" id="PS50105"/>
    </source>
</evidence>
<feature type="repeat" description="WD" evidence="4">
    <location>
        <begin position="114"/>
        <end position="143"/>
    </location>
</feature>
<name>A0A7E6FGF4_9MOLL</name>
<feature type="repeat" description="WD" evidence="4">
    <location>
        <begin position="246"/>
        <end position="278"/>
    </location>
</feature>
<dbReference type="AlphaFoldDB" id="A0A7E6FGF4"/>
<dbReference type="InterPro" id="IPR020472">
    <property type="entry name" value="WD40_PAC1"/>
</dbReference>
<dbReference type="PANTHER" id="PTHR46573">
    <property type="entry name" value="WD REPEAT, SAM AND U-BOX DOMAIN-CONTAINING PROTEIN 1"/>
    <property type="match status" value="1"/>
</dbReference>
<dbReference type="CDD" id="cd00200">
    <property type="entry name" value="WD40"/>
    <property type="match status" value="1"/>
</dbReference>
<feature type="repeat" description="WD" evidence="4">
    <location>
        <begin position="59"/>
        <end position="100"/>
    </location>
</feature>
<dbReference type="InterPro" id="IPR003613">
    <property type="entry name" value="Ubox_domain"/>
</dbReference>
<evidence type="ECO:0000256" key="1">
    <source>
        <dbReference type="ARBA" id="ARBA00020894"/>
    </source>
</evidence>
<dbReference type="InterPro" id="IPR052085">
    <property type="entry name" value="WD-SAM-U-box"/>
</dbReference>
<sequence>MAGICFPPSTEPSHSLDSHTSDINGLTFSKHVMASCAGDKTVRLWSFPGFAEMIPLSPLSGHSLYVNSCAFNPAGTLLASCSTDGKLILWNLNTGQQEAVLEHPSKGGIRVCKFSPNGFYLVSGSDDETLCIWESTSLDLIRCLQGHTTFVVTCAFSPDSKLLVSGCNTGKLRVWDMFQNLGRGLLKDFEAHDLDMMGCDFWSNISTENNHTKYLLATCGQDALLKLWEIVSADMTSVQVNNKFVLTGHKAPVSVCCFAHHKNLLASGSFDKTIRLWDPSEGLCIQILTSHTRYVTCCAFSLDDTHLASGSNDKTIKVWIMGGNEPSPDVSNVSSAASQTFPFPTKISVNSANLEQQKPVCKWSVDDVCNWLEKSGLNEITEIFRKHAIDGHELLMLSDDVIEKQLGIEAYGSRSKIIRARDQLTKQVSTTSLMSLKDSPDEFLCPITREIMRDPVIASDGYTYERTAIESWIKSGSIRSPMTNIILPSQQLIPNLTVKMLIQNHATTVSF</sequence>
<dbReference type="InterPro" id="IPR019775">
    <property type="entry name" value="WD40_repeat_CS"/>
</dbReference>
<dbReference type="SUPFAM" id="SSF47769">
    <property type="entry name" value="SAM/Pointed domain"/>
    <property type="match status" value="1"/>
</dbReference>
<protein>
    <recommendedName>
        <fullName evidence="1">WD repeat, SAM and U-box domain-containing protein 1</fullName>
    </recommendedName>
</protein>
<dbReference type="GO" id="GO:0004842">
    <property type="term" value="F:ubiquitin-protein transferase activity"/>
    <property type="evidence" value="ECO:0007669"/>
    <property type="project" value="InterPro"/>
</dbReference>
<keyword evidence="3" id="KW-0677">Repeat</keyword>
<dbReference type="InterPro" id="IPR013083">
    <property type="entry name" value="Znf_RING/FYVE/PHD"/>
</dbReference>
<gene>
    <name evidence="8" type="primary">LOC115220848</name>
</gene>
<dbReference type="InterPro" id="IPR001660">
    <property type="entry name" value="SAM"/>
</dbReference>
<feature type="domain" description="U-box" evidence="6">
    <location>
        <begin position="438"/>
        <end position="511"/>
    </location>
</feature>
<dbReference type="SMART" id="SM00454">
    <property type="entry name" value="SAM"/>
    <property type="match status" value="1"/>
</dbReference>
<dbReference type="RefSeq" id="XP_036366430.1">
    <property type="nucleotide sequence ID" value="XM_036510537.1"/>
</dbReference>
<feature type="repeat" description="WD" evidence="4">
    <location>
        <begin position="144"/>
        <end position="177"/>
    </location>
</feature>
<dbReference type="PROSITE" id="PS50105">
    <property type="entry name" value="SAM_DOMAIN"/>
    <property type="match status" value="1"/>
</dbReference>
<dbReference type="SMART" id="SM00320">
    <property type="entry name" value="WD40"/>
    <property type="match status" value="7"/>
</dbReference>
<dbReference type="GO" id="GO:0016567">
    <property type="term" value="P:protein ubiquitination"/>
    <property type="evidence" value="ECO:0007669"/>
    <property type="project" value="InterPro"/>
</dbReference>
<dbReference type="PROSITE" id="PS50082">
    <property type="entry name" value="WD_REPEATS_2"/>
    <property type="match status" value="6"/>
</dbReference>
<organism evidence="7 8">
    <name type="scientific">Octopus sinensis</name>
    <name type="common">East Asian common octopus</name>
    <dbReference type="NCBI Taxonomy" id="2607531"/>
    <lineage>
        <taxon>Eukaryota</taxon>
        <taxon>Metazoa</taxon>
        <taxon>Spiralia</taxon>
        <taxon>Lophotrochozoa</taxon>
        <taxon>Mollusca</taxon>
        <taxon>Cephalopoda</taxon>
        <taxon>Coleoidea</taxon>
        <taxon>Octopodiformes</taxon>
        <taxon>Octopoda</taxon>
        <taxon>Incirrata</taxon>
        <taxon>Octopodidae</taxon>
        <taxon>Octopus</taxon>
    </lineage>
</organism>
<dbReference type="SMART" id="SM00504">
    <property type="entry name" value="Ubox"/>
    <property type="match status" value="1"/>
</dbReference>
<dbReference type="PRINTS" id="PR00320">
    <property type="entry name" value="GPROTEINBRPT"/>
</dbReference>
<evidence type="ECO:0000256" key="4">
    <source>
        <dbReference type="PROSITE-ProRule" id="PRU00221"/>
    </source>
</evidence>
<dbReference type="Proteomes" id="UP000515154">
    <property type="component" value="Linkage group LG17"/>
</dbReference>
<dbReference type="PROSITE" id="PS51698">
    <property type="entry name" value="U_BOX"/>
    <property type="match status" value="1"/>
</dbReference>
<evidence type="ECO:0000313" key="8">
    <source>
        <dbReference type="RefSeq" id="XP_036366430.1"/>
    </source>
</evidence>
<dbReference type="PROSITE" id="PS50294">
    <property type="entry name" value="WD_REPEATS_REGION"/>
    <property type="match status" value="5"/>
</dbReference>
<dbReference type="PROSITE" id="PS00678">
    <property type="entry name" value="WD_REPEATS_1"/>
    <property type="match status" value="1"/>
</dbReference>